<evidence type="ECO:0000313" key="2">
    <source>
        <dbReference type="EMBL" id="AFU63187.1"/>
    </source>
</evidence>
<dbReference type="Proteomes" id="UP000008061">
    <property type="component" value="Segment"/>
</dbReference>
<name>K4I250_9CAUD</name>
<evidence type="ECO:0000313" key="3">
    <source>
        <dbReference type="Proteomes" id="UP000008061"/>
    </source>
</evidence>
<keyword evidence="1" id="KW-1133">Transmembrane helix</keyword>
<keyword evidence="3" id="KW-1185">Reference proteome</keyword>
<protein>
    <submittedName>
        <fullName evidence="2">Uncharacterized protein</fullName>
    </submittedName>
</protein>
<keyword evidence="1" id="KW-0472">Membrane</keyword>
<keyword evidence="1" id="KW-0812">Transmembrane</keyword>
<accession>K4I250</accession>
<evidence type="ECO:0000256" key="1">
    <source>
        <dbReference type="SAM" id="Phobius"/>
    </source>
</evidence>
<gene>
    <name evidence="2" type="ORF">8014-B2_00120</name>
</gene>
<dbReference type="EMBL" id="JX486088">
    <property type="protein sequence ID" value="AFU63187.1"/>
    <property type="molecule type" value="Genomic_DNA"/>
</dbReference>
<reference evidence="2 3" key="1">
    <citation type="journal article" date="2012" name="Appl. Environ. Microbiol.">
        <title>Characterization of Two Virulent Phages of Lactobacillus plantarum.</title>
        <authorList>
            <person name="Briggiler Marco M."/>
            <person name="Garneau J.E."/>
            <person name="Tremblay D."/>
            <person name="Quiberoni A."/>
            <person name="Moineau S."/>
        </authorList>
    </citation>
    <scope>NUCLEOTIDE SEQUENCE [LARGE SCALE GENOMIC DNA]</scope>
</reference>
<proteinExistence type="predicted"/>
<sequence length="44" mass="5041">MLVITLENMFYIVMLVFSVGGMVYGALELFPALKDCKFVKSFFK</sequence>
<feature type="transmembrane region" description="Helical" evidence="1">
    <location>
        <begin position="12"/>
        <end position="33"/>
    </location>
</feature>
<organism evidence="2 3">
    <name type="scientific">Lactobacillus phage ATCC 8014-B2</name>
    <dbReference type="NCBI Taxonomy" id="1225795"/>
    <lineage>
        <taxon>Viruses</taxon>
        <taxon>Duplodnaviria</taxon>
        <taxon>Heunggongvirae</taxon>
        <taxon>Uroviricota</taxon>
        <taxon>Caudoviricetes</taxon>
        <taxon>Tybeckvirinae</taxon>
        <taxon>Douglaswolinvirus</taxon>
        <taxon>Douglaswolinvirus B2</taxon>
    </lineage>
</organism>